<accession>A0A7D6VB44</accession>
<gene>
    <name evidence="2" type="ORF">H0264_38105</name>
</gene>
<dbReference type="Proteomes" id="UP000515512">
    <property type="component" value="Chromosome"/>
</dbReference>
<proteinExistence type="predicted"/>
<dbReference type="RefSeq" id="WP_181582029.1">
    <property type="nucleotide sequence ID" value="NZ_CP059399.1"/>
</dbReference>
<evidence type="ECO:0000313" key="2">
    <source>
        <dbReference type="EMBL" id="QLY30831.1"/>
    </source>
</evidence>
<dbReference type="KEGG" id="nhu:H0264_38105"/>
<evidence type="ECO:0008006" key="4">
    <source>
        <dbReference type="Google" id="ProtNLM"/>
    </source>
</evidence>
<keyword evidence="3" id="KW-1185">Reference proteome</keyword>
<sequence>MADTSFPARLTARRELDTTGVPILTATVELADEIADLELPAGPAGEQGRRGRPRTTFKKIGEIPNAAARPTGLGAEDRGSWWHRLDDDGMDVWTGTAWQHSPAAVGPRGPIATPNSFTVAPAVHKDNLTEPAVDLDGSGAAQTVKVTVPAGLRGPKGPAGASGRITDSPDYEVTRGPSHGGVFSYDRANRKFRSAPAPLGTGPWSWFQEDFNGEQVVAASRLEGGTFTIPAQPFAWRPLVYGHFYAYSEVSGQQAAEVTVRLTNSQGAIVATTAASAGAWLYMPLLPCYRDGASTRALSPSSDFAVVPAGQTANLVVGVERTNGGGAKIGLHNSGASLVVFAEPVE</sequence>
<organism evidence="2 3">
    <name type="scientific">Nocardia huaxiensis</name>
    <dbReference type="NCBI Taxonomy" id="2755382"/>
    <lineage>
        <taxon>Bacteria</taxon>
        <taxon>Bacillati</taxon>
        <taxon>Actinomycetota</taxon>
        <taxon>Actinomycetes</taxon>
        <taxon>Mycobacteriales</taxon>
        <taxon>Nocardiaceae</taxon>
        <taxon>Nocardia</taxon>
    </lineage>
</organism>
<protein>
    <recommendedName>
        <fullName evidence="4">Minor tail protein</fullName>
    </recommendedName>
</protein>
<evidence type="ECO:0000256" key="1">
    <source>
        <dbReference type="SAM" id="MobiDB-lite"/>
    </source>
</evidence>
<dbReference type="EMBL" id="CP059399">
    <property type="protein sequence ID" value="QLY30831.1"/>
    <property type="molecule type" value="Genomic_DNA"/>
</dbReference>
<feature type="region of interest" description="Disordered" evidence="1">
    <location>
        <begin position="150"/>
        <end position="178"/>
    </location>
</feature>
<name>A0A7D6VB44_9NOCA</name>
<evidence type="ECO:0000313" key="3">
    <source>
        <dbReference type="Proteomes" id="UP000515512"/>
    </source>
</evidence>
<dbReference type="AlphaFoldDB" id="A0A7D6VB44"/>
<reference evidence="2 3" key="1">
    <citation type="submission" date="2020-07" db="EMBL/GenBank/DDBJ databases">
        <authorList>
            <person name="Zhuang K."/>
            <person name="Ran Y."/>
        </authorList>
    </citation>
    <scope>NUCLEOTIDE SEQUENCE [LARGE SCALE GENOMIC DNA]</scope>
    <source>
        <strain evidence="2 3">WCH-YHL-001</strain>
    </source>
</reference>